<evidence type="ECO:0000313" key="3">
    <source>
        <dbReference type="Proteomes" id="UP000008743"/>
    </source>
</evidence>
<gene>
    <name evidence="2" type="ORF">CAOG_002610</name>
</gene>
<organism evidence="2 3">
    <name type="scientific">Capsaspora owczarzaki (strain ATCC 30864)</name>
    <dbReference type="NCBI Taxonomy" id="595528"/>
    <lineage>
        <taxon>Eukaryota</taxon>
        <taxon>Filasterea</taxon>
        <taxon>Capsaspora</taxon>
    </lineage>
</organism>
<sequence>MTETLTSADMLFDQTQLLNEPTTPVRNARIHTMQEDFQDQHRPPTPLSRTRRASFSAPAVLRINDANDYLISLSMDKMSLQDETSGLRKSVLIQRVLSSRLQYKEHSGELSPSLRMRKESKRMSPLTPSSPFLFGAHAYSTTSFLPEYSDDPLASVFQLESRFSSEDKHDDSDGEDSADDSSSSCSDNDNDEDEEENEEENEENDANADRKRGSHVLVSPLFSRQSAANITRRSPATTITTTTTTVVDMTSATQADLANEERVIEMNLDDEDSQTARQQNAAGGSSESPTSSASSSATSSPDPEQGEQLLAKGPFAASSALADARANTVYDLSSHSLLGPAPTSVLEQDLSNADLPLYSIGGKGFYRESASSANSGSAAVAHELEAAALAMMNESAQADGMSVFDQALFDSLSGPEASTGDVTEHSVLHTAHNGKNILILRRPKRPFDQDAPEDATVELASDVVAASHPELKRVRSNLDTPVL</sequence>
<accession>A0A0D2U8T4</accession>
<protein>
    <submittedName>
        <fullName evidence="2">Uncharacterized protein</fullName>
    </submittedName>
</protein>
<proteinExistence type="predicted"/>
<feature type="region of interest" description="Disordered" evidence="1">
    <location>
        <begin position="270"/>
        <end position="307"/>
    </location>
</feature>
<evidence type="ECO:0000256" key="1">
    <source>
        <dbReference type="SAM" id="MobiDB-lite"/>
    </source>
</evidence>
<feature type="compositionally biased region" description="Acidic residues" evidence="1">
    <location>
        <begin position="188"/>
        <end position="206"/>
    </location>
</feature>
<reference evidence="3" key="1">
    <citation type="submission" date="2011-02" db="EMBL/GenBank/DDBJ databases">
        <title>The Genome Sequence of Capsaspora owczarzaki ATCC 30864.</title>
        <authorList>
            <person name="Russ C."/>
            <person name="Cuomo C."/>
            <person name="Burger G."/>
            <person name="Gray M.W."/>
            <person name="Holland P.W.H."/>
            <person name="King N."/>
            <person name="Lang F.B.F."/>
            <person name="Roger A.J."/>
            <person name="Ruiz-Trillo I."/>
            <person name="Young S.K."/>
            <person name="Zeng Q."/>
            <person name="Gargeya S."/>
            <person name="Alvarado L."/>
            <person name="Berlin A."/>
            <person name="Chapman S.B."/>
            <person name="Chen Z."/>
            <person name="Freedman E."/>
            <person name="Gellesch M."/>
            <person name="Goldberg J."/>
            <person name="Griggs A."/>
            <person name="Gujja S."/>
            <person name="Heilman E."/>
            <person name="Heiman D."/>
            <person name="Howarth C."/>
            <person name="Mehta T."/>
            <person name="Neiman D."/>
            <person name="Pearson M."/>
            <person name="Roberts A."/>
            <person name="Saif S."/>
            <person name="Shea T."/>
            <person name="Shenoy N."/>
            <person name="Sisk P."/>
            <person name="Stolte C."/>
            <person name="Sykes S."/>
            <person name="White J."/>
            <person name="Yandava C."/>
            <person name="Haas B."/>
            <person name="Nusbaum C."/>
            <person name="Birren B."/>
        </authorList>
    </citation>
    <scope>NUCLEOTIDE SEQUENCE</scope>
    <source>
        <strain evidence="3">ATCC 30864</strain>
    </source>
</reference>
<dbReference type="InParanoid" id="A0A0D2U8T4"/>
<evidence type="ECO:0000313" key="2">
    <source>
        <dbReference type="EMBL" id="KJE91481.1"/>
    </source>
</evidence>
<name>A0A0D2U8T4_CAPO3</name>
<dbReference type="EMBL" id="KE346362">
    <property type="protein sequence ID" value="KJE91481.1"/>
    <property type="molecule type" value="Genomic_DNA"/>
</dbReference>
<dbReference type="AlphaFoldDB" id="A0A0D2U8T4"/>
<keyword evidence="3" id="KW-1185">Reference proteome</keyword>
<dbReference type="RefSeq" id="XP_004349360.1">
    <property type="nucleotide sequence ID" value="XM_004349310.2"/>
</dbReference>
<dbReference type="Proteomes" id="UP000008743">
    <property type="component" value="Unassembled WGS sequence"/>
</dbReference>
<feature type="compositionally biased region" description="Low complexity" evidence="1">
    <location>
        <begin position="281"/>
        <end position="301"/>
    </location>
</feature>
<feature type="region of interest" description="Disordered" evidence="1">
    <location>
        <begin position="103"/>
        <end position="131"/>
    </location>
</feature>
<feature type="region of interest" description="Disordered" evidence="1">
    <location>
        <begin position="164"/>
        <end position="213"/>
    </location>
</feature>